<dbReference type="InterPro" id="IPR029151">
    <property type="entry name" value="Sensor-like_sf"/>
</dbReference>
<keyword evidence="7" id="KW-1185">Reference proteome</keyword>
<evidence type="ECO:0000256" key="1">
    <source>
        <dbReference type="ARBA" id="ARBA00023224"/>
    </source>
</evidence>
<dbReference type="Gene3D" id="1.10.287.950">
    <property type="entry name" value="Methyl-accepting chemotaxis protein"/>
    <property type="match status" value="1"/>
</dbReference>
<evidence type="ECO:0000313" key="7">
    <source>
        <dbReference type="Proteomes" id="UP000642829"/>
    </source>
</evidence>
<dbReference type="Pfam" id="PF00015">
    <property type="entry name" value="MCPsignal"/>
    <property type="match status" value="1"/>
</dbReference>
<dbReference type="Gene3D" id="3.30.450.20">
    <property type="entry name" value="PAS domain"/>
    <property type="match status" value="1"/>
</dbReference>
<evidence type="ECO:0000256" key="2">
    <source>
        <dbReference type="ARBA" id="ARBA00029447"/>
    </source>
</evidence>
<reference evidence="6" key="2">
    <citation type="submission" date="2020-09" db="EMBL/GenBank/DDBJ databases">
        <authorList>
            <person name="Sun Q."/>
            <person name="Kim S."/>
        </authorList>
    </citation>
    <scope>NUCLEOTIDE SEQUENCE</scope>
    <source>
        <strain evidence="6">KCTC 12870</strain>
    </source>
</reference>
<dbReference type="Proteomes" id="UP000642829">
    <property type="component" value="Unassembled WGS sequence"/>
</dbReference>
<dbReference type="SMART" id="SM00283">
    <property type="entry name" value="MA"/>
    <property type="match status" value="1"/>
</dbReference>
<feature type="transmembrane region" description="Helical" evidence="4">
    <location>
        <begin position="370"/>
        <end position="396"/>
    </location>
</feature>
<proteinExistence type="inferred from homology"/>
<evidence type="ECO:0000259" key="5">
    <source>
        <dbReference type="PROSITE" id="PS50111"/>
    </source>
</evidence>
<keyword evidence="4" id="KW-1133">Transmembrane helix</keyword>
<keyword evidence="4" id="KW-0812">Transmembrane</keyword>
<gene>
    <name evidence="6" type="ORF">GCM10007047_06890</name>
</gene>
<dbReference type="InterPro" id="IPR033462">
    <property type="entry name" value="Cache_3-Cache_2"/>
</dbReference>
<dbReference type="SUPFAM" id="SSF58104">
    <property type="entry name" value="Methyl-accepting chemotaxis protein (MCP) signaling domain"/>
    <property type="match status" value="1"/>
</dbReference>
<dbReference type="GO" id="GO:0007165">
    <property type="term" value="P:signal transduction"/>
    <property type="evidence" value="ECO:0007669"/>
    <property type="project" value="UniProtKB-KW"/>
</dbReference>
<name>A0A8J3GBX0_9BACT</name>
<comment type="caution">
    <text evidence="6">The sequence shown here is derived from an EMBL/GenBank/DDBJ whole genome shotgun (WGS) entry which is preliminary data.</text>
</comment>
<protein>
    <recommendedName>
        <fullName evidence="5">Methyl-accepting transducer domain-containing protein</fullName>
    </recommendedName>
</protein>
<sequence length="753" mass="81517">MKLRLRHKVAGLAIFSALLPVLGLAILIAAQDQKSTATIEREIDKIIGANLQHAVLDVYDLCSVANDLIQKQVTRTLGVADYVLEEQGGFSHGEEKVRWHAINQFDRETVSVELPQILIGDKGIAPNTSFAVRSPVVDQVKELVGGTCTVFQRMNADGDMLRVATNVENADGQRAVGTYIPAMRPDGSVDPVIRRVVQEREIYDGPAFVVNRWYLTSYRPILDETGYVVGMIYVGVRRDEASSLKSAISEAEIGANGYSWVMFGKDKARANQFVLTGPSFPHGLKINEITDENGKKFFEEIRQSAIALDSKKAGETGSRTVMWKDMEGEPHKLEIYYVYFKPWDWVMGVTALAEDFSEPHRQIEAVFDEILFATLVGAIVLMFLIFALATWLGGIIARPISFLTRIAGHVARGELAAAQREVDAGCGMGVKQKDLSRATDETGELFRAIQDMIGNLQQLVSEMKGASGQLTESATEINTSARQQSSTAQDFGASSTQIAAAVKQISSTSQELSKTMTSVTTGARQTTTVASEGRSHLDAMRDGVDDLSLATQSVSGKLSTIAEKAQNINNVVTTISKVADQTNLLSLNAAIEAEKAGEFGLGFAVVAREIRRLADQTAVATLDIEQMVKEMQSSVSAGVMEMDKFNEAVRSGVDTVNRLSGQMENIINEVEALTPRFESVQEGMEAQASGASQISEAVGALNTAAMQTKTSLEGFQSAASKLNFAVTAVNGGIARFKTDDEGDEKPASNPQES</sequence>
<accession>A0A8J3GBX0</accession>
<evidence type="ECO:0000313" key="6">
    <source>
        <dbReference type="EMBL" id="GHB93921.1"/>
    </source>
</evidence>
<dbReference type="RefSeq" id="WP_189511879.1">
    <property type="nucleotide sequence ID" value="NZ_BMXG01000003.1"/>
</dbReference>
<feature type="domain" description="Methyl-accepting transducer" evidence="5">
    <location>
        <begin position="466"/>
        <end position="702"/>
    </location>
</feature>
<dbReference type="PANTHER" id="PTHR32089:SF120">
    <property type="entry name" value="METHYL-ACCEPTING CHEMOTAXIS PROTEIN TLPQ"/>
    <property type="match status" value="1"/>
</dbReference>
<evidence type="ECO:0000256" key="4">
    <source>
        <dbReference type="SAM" id="Phobius"/>
    </source>
</evidence>
<dbReference type="PANTHER" id="PTHR32089">
    <property type="entry name" value="METHYL-ACCEPTING CHEMOTAXIS PROTEIN MCPB"/>
    <property type="match status" value="1"/>
</dbReference>
<dbReference type="PROSITE" id="PS50111">
    <property type="entry name" value="CHEMOTAXIS_TRANSDUC_2"/>
    <property type="match status" value="1"/>
</dbReference>
<keyword evidence="1 3" id="KW-0807">Transducer</keyword>
<dbReference type="AlphaFoldDB" id="A0A8J3GBX0"/>
<dbReference type="SUPFAM" id="SSF103190">
    <property type="entry name" value="Sensory domain-like"/>
    <property type="match status" value="1"/>
</dbReference>
<dbReference type="EMBL" id="BMXG01000003">
    <property type="protein sequence ID" value="GHB93921.1"/>
    <property type="molecule type" value="Genomic_DNA"/>
</dbReference>
<dbReference type="Pfam" id="PF17201">
    <property type="entry name" value="Cache_3-Cache_2"/>
    <property type="match status" value="1"/>
</dbReference>
<reference evidence="6" key="1">
    <citation type="journal article" date="2014" name="Int. J. Syst. Evol. Microbiol.">
        <title>Complete genome sequence of Corynebacterium casei LMG S-19264T (=DSM 44701T), isolated from a smear-ripened cheese.</title>
        <authorList>
            <consortium name="US DOE Joint Genome Institute (JGI-PGF)"/>
            <person name="Walter F."/>
            <person name="Albersmeier A."/>
            <person name="Kalinowski J."/>
            <person name="Ruckert C."/>
        </authorList>
    </citation>
    <scope>NUCLEOTIDE SEQUENCE</scope>
    <source>
        <strain evidence="6">KCTC 12870</strain>
    </source>
</reference>
<keyword evidence="4" id="KW-0472">Membrane</keyword>
<dbReference type="InterPro" id="IPR004089">
    <property type="entry name" value="MCPsignal_dom"/>
</dbReference>
<evidence type="ECO:0000256" key="3">
    <source>
        <dbReference type="PROSITE-ProRule" id="PRU00284"/>
    </source>
</evidence>
<comment type="similarity">
    <text evidence="2">Belongs to the methyl-accepting chemotaxis (MCP) protein family.</text>
</comment>
<dbReference type="GO" id="GO:0016020">
    <property type="term" value="C:membrane"/>
    <property type="evidence" value="ECO:0007669"/>
    <property type="project" value="InterPro"/>
</dbReference>
<organism evidence="6 7">
    <name type="scientific">Cerasicoccus arenae</name>
    <dbReference type="NCBI Taxonomy" id="424488"/>
    <lineage>
        <taxon>Bacteria</taxon>
        <taxon>Pseudomonadati</taxon>
        <taxon>Verrucomicrobiota</taxon>
        <taxon>Opitutia</taxon>
        <taxon>Puniceicoccales</taxon>
        <taxon>Cerasicoccaceae</taxon>
        <taxon>Cerasicoccus</taxon>
    </lineage>
</organism>